<dbReference type="GO" id="GO:0008408">
    <property type="term" value="F:3'-5' exonuclease activity"/>
    <property type="evidence" value="ECO:0007669"/>
    <property type="project" value="TreeGrafter"/>
</dbReference>
<feature type="domain" description="Exonuclease" evidence="2">
    <location>
        <begin position="26"/>
        <end position="197"/>
    </location>
</feature>
<dbReference type="PANTHER" id="PTHR30231:SF41">
    <property type="entry name" value="DNA POLYMERASE III SUBUNIT EPSILON"/>
    <property type="match status" value="1"/>
</dbReference>
<proteinExistence type="predicted"/>
<keyword evidence="4" id="KW-1185">Reference proteome</keyword>
<dbReference type="Pfam" id="PF00929">
    <property type="entry name" value="RNase_T"/>
    <property type="match status" value="1"/>
</dbReference>
<name>A0A1E5FZ59_9FIRM</name>
<comment type="caution">
    <text evidence="3">The sequence shown here is derived from an EMBL/GenBank/DDBJ whole genome shotgun (WGS) entry which is preliminary data.</text>
</comment>
<dbReference type="NCBIfam" id="TIGR00573">
    <property type="entry name" value="dnaq"/>
    <property type="match status" value="1"/>
</dbReference>
<dbReference type="OrthoDB" id="9776650at2"/>
<dbReference type="Gene3D" id="3.30.420.10">
    <property type="entry name" value="Ribonuclease H-like superfamily/Ribonuclease H"/>
    <property type="match status" value="1"/>
</dbReference>
<dbReference type="GO" id="GO:0003887">
    <property type="term" value="F:DNA-directed DNA polymerase activity"/>
    <property type="evidence" value="ECO:0007669"/>
    <property type="project" value="InterPro"/>
</dbReference>
<evidence type="ECO:0000313" key="4">
    <source>
        <dbReference type="Proteomes" id="UP000094296"/>
    </source>
</evidence>
<dbReference type="InterPro" id="IPR012337">
    <property type="entry name" value="RNaseH-like_sf"/>
</dbReference>
<dbReference type="SUPFAM" id="SSF53098">
    <property type="entry name" value="Ribonuclease H-like"/>
    <property type="match status" value="1"/>
</dbReference>
<organism evidence="3 4">
    <name type="scientific">Desulfuribacillus alkaliarsenatis</name>
    <dbReference type="NCBI Taxonomy" id="766136"/>
    <lineage>
        <taxon>Bacteria</taxon>
        <taxon>Bacillati</taxon>
        <taxon>Bacillota</taxon>
        <taxon>Desulfuribacillia</taxon>
        <taxon>Desulfuribacillales</taxon>
        <taxon>Desulfuribacillaceae</taxon>
        <taxon>Desulfuribacillus</taxon>
    </lineage>
</organism>
<protein>
    <recommendedName>
        <fullName evidence="2">Exonuclease domain-containing protein</fullName>
    </recommendedName>
</protein>
<dbReference type="InterPro" id="IPR036397">
    <property type="entry name" value="RNaseH_sf"/>
</dbReference>
<keyword evidence="1" id="KW-0378">Hydrolase</keyword>
<dbReference type="Proteomes" id="UP000094296">
    <property type="component" value="Unassembled WGS sequence"/>
</dbReference>
<reference evidence="3 4" key="1">
    <citation type="submission" date="2016-09" db="EMBL/GenBank/DDBJ databases">
        <title>Draft genome sequence for the type strain of Desulfuribacillus alkaliarsenatis AHT28, an obligately anaerobic, sulfidogenic bacterium isolated from Russian soda lake sediments.</title>
        <authorList>
            <person name="Abin C.A."/>
            <person name="Hollibaugh J.T."/>
        </authorList>
    </citation>
    <scope>NUCLEOTIDE SEQUENCE [LARGE SCALE GENOMIC DNA]</scope>
    <source>
        <strain evidence="3 4">AHT28</strain>
    </source>
</reference>
<keyword evidence="1" id="KW-0269">Exonuclease</keyword>
<dbReference type="InterPro" id="IPR006054">
    <property type="entry name" value="DnaQ"/>
</dbReference>
<dbReference type="GO" id="GO:0045004">
    <property type="term" value="P:DNA replication proofreading"/>
    <property type="evidence" value="ECO:0007669"/>
    <property type="project" value="TreeGrafter"/>
</dbReference>
<accession>A0A1E5FZ59</accession>
<dbReference type="InterPro" id="IPR013520">
    <property type="entry name" value="Ribonucl_H"/>
</dbReference>
<dbReference type="RefSeq" id="WP_069644136.1">
    <property type="nucleotide sequence ID" value="NZ_MIJE01000034.1"/>
</dbReference>
<dbReference type="GO" id="GO:0005829">
    <property type="term" value="C:cytosol"/>
    <property type="evidence" value="ECO:0007669"/>
    <property type="project" value="TreeGrafter"/>
</dbReference>
<dbReference type="SMART" id="SM00479">
    <property type="entry name" value="EXOIII"/>
    <property type="match status" value="1"/>
</dbReference>
<keyword evidence="1" id="KW-0540">Nuclease</keyword>
<dbReference type="GO" id="GO:0003677">
    <property type="term" value="F:DNA binding"/>
    <property type="evidence" value="ECO:0007669"/>
    <property type="project" value="InterPro"/>
</dbReference>
<evidence type="ECO:0000256" key="1">
    <source>
        <dbReference type="ARBA" id="ARBA00022839"/>
    </source>
</evidence>
<evidence type="ECO:0000313" key="3">
    <source>
        <dbReference type="EMBL" id="OEF95864.1"/>
    </source>
</evidence>
<evidence type="ECO:0000259" key="2">
    <source>
        <dbReference type="SMART" id="SM00479"/>
    </source>
</evidence>
<gene>
    <name evidence="3" type="ORF">BHF68_10740</name>
</gene>
<dbReference type="AlphaFoldDB" id="A0A1E5FZ59"/>
<dbReference type="EMBL" id="MIJE01000034">
    <property type="protein sequence ID" value="OEF95864.1"/>
    <property type="molecule type" value="Genomic_DNA"/>
</dbReference>
<dbReference type="FunFam" id="3.30.420.10:FF:000045">
    <property type="entry name" value="3'-5' exonuclease DinG"/>
    <property type="match status" value="1"/>
</dbReference>
<dbReference type="PANTHER" id="PTHR30231">
    <property type="entry name" value="DNA POLYMERASE III SUBUNIT EPSILON"/>
    <property type="match status" value="1"/>
</dbReference>
<sequence>MFWKKKKYNYVLDYEIPLLTPVDNLSFIVFDTEATGLEVGAGDRLIEIGAVHVENLQVTASTFHSYINPERDIPRTIIELTGITEEQVQGAVLAEEGIVQFLDFVEEHQSCSLVGHCVGFDTLIIEQELKRQQAVCNKPRVIDTLDLLRLLNICKQGRDLEDYASEFGITIEARHTALGDATATAELLCQLLKRLKRRYRTWGELLFAVESRQRAAGMY</sequence>
<dbReference type="CDD" id="cd06127">
    <property type="entry name" value="DEDDh"/>
    <property type="match status" value="1"/>
</dbReference>
<dbReference type="STRING" id="766136.BHF68_10740"/>